<dbReference type="PANTHER" id="PTHR44757:SF2">
    <property type="entry name" value="BIOFILM ARCHITECTURE MAINTENANCE PROTEIN MBAA"/>
    <property type="match status" value="1"/>
</dbReference>
<dbReference type="SUPFAM" id="SSF55785">
    <property type="entry name" value="PYP-like sensor domain (PAS domain)"/>
    <property type="match status" value="3"/>
</dbReference>
<dbReference type="SMART" id="SM00086">
    <property type="entry name" value="PAC"/>
    <property type="match status" value="3"/>
</dbReference>
<reference evidence="10 11" key="1">
    <citation type="submission" date="2018-11" db="EMBL/GenBank/DDBJ databases">
        <title>Genomic Encyclopedia of Type Strains, Phase IV (KMG-IV): sequencing the most valuable type-strain genomes for metagenomic binning, comparative biology and taxonomic classification.</title>
        <authorList>
            <person name="Goeker M."/>
        </authorList>
    </citation>
    <scope>NUCLEOTIDE SEQUENCE [LARGE SCALE GENOMIC DNA]</scope>
    <source>
        <strain evidence="10 11">DSM 21945</strain>
    </source>
</reference>
<feature type="transmembrane region" description="Helical" evidence="5">
    <location>
        <begin position="76"/>
        <end position="100"/>
    </location>
</feature>
<evidence type="ECO:0000259" key="9">
    <source>
        <dbReference type="PROSITE" id="PS50887"/>
    </source>
</evidence>
<dbReference type="EMBL" id="RJUL01000006">
    <property type="protein sequence ID" value="ROQ24865.1"/>
    <property type="molecule type" value="Genomic_DNA"/>
</dbReference>
<dbReference type="SUPFAM" id="SSF141868">
    <property type="entry name" value="EAL domain-like"/>
    <property type="match status" value="1"/>
</dbReference>
<comment type="pathway">
    <text evidence="2">Purine metabolism; 3',5'-cyclic di-GMP biosynthesis.</text>
</comment>
<dbReference type="SMART" id="SM00052">
    <property type="entry name" value="EAL"/>
    <property type="match status" value="1"/>
</dbReference>
<sequence>MGCPLRQTQTPGTTRLRQLPRTLALILLLAIDFKASAHLQPPALSPVSPTATARPAPSQTLSATVQSLKDSQRRQLAFLTGVLVLQGFIILALALGMRFWRKLQEEKGQLAHTLGNVLDAASEFAIIATDPEGRITIFNRGAEKMLGYQAKDMLGQSPMQLHLASEIAERAKTLTQELGRPVSGFEVFVAGARQKGSESQQWTYIHKDGHRFTITLVVTIQRDHKGQVTGFLGMARDITREQEAEQALTLSKQRYRSLFSAMSEGVVMQDKNGQILAANKAAQAILGLDEETLQGRLSGDFQAIDSNGNPLPGHRHPAMQTLATGAACHNQVMGLTQPGGAIRWLSVNSEPVLGDGSKEPQAVVATFVDITERKAAEDKLRLSASVFANSYEGIMVTDAANRIVEVNPAFTRITGYSAEEVIGRSPAMLASGRQDQAFYQSLWDSLNQQDAWRGEIWNRRKSGEVYAEILAISAVRDQRGQVLNYIGVFSDISQIKAHEKELDLIAHYDPLTGLPNRRLLGDLLGRQLAYCKRRQQSFAVAFIDLDGFKPVNDTYGHQAGDELLVEIAKRLKMALRDSDIVARLGGDEFVVLLNDVASPQEMVQSLRRVLAVINEPVDIEGNLVQVSASIGVTSYPEDGSDAEILLRHADQAMYKAKQAGKNRYHLFDLERDKEVTGYQSWLNQLQDALNGDQLQLYYQPKVDLASGEVAGCEALLRWQHPTEGLKVPGDFLPQLLSNDLDLRLGQWVLEKALCQLEHWQQQGLALSLSVNISASHLLQQDFAEQLATLLAKHPNVSPRHLELEIVETSALTELDQAALNLAHCKKLGVRTTLDDFGTGYASLTYLRRLPLDCLKIDQGFVSQMLDDPNDLCIVENVITMARALNRNVVAEGVESQQQAQALLQLGCSQVQGYGLARPMPASSLDLWLASWQRKPRWRAQTLPPYHPQLPLVAAAASHRLWVERSLEALAQASSGKLEQSCQHCSFGQWFFSAGMARYGHLESFLALEALHEQSHSALQRLVEQQQQHPDTKVNPQGLFDARDRLLQQIGRITEQLAKTQQVGGENRPASC</sequence>
<evidence type="ECO:0000259" key="7">
    <source>
        <dbReference type="PROSITE" id="PS50113"/>
    </source>
</evidence>
<evidence type="ECO:0000313" key="11">
    <source>
        <dbReference type="Proteomes" id="UP000268033"/>
    </source>
</evidence>
<dbReference type="CDD" id="cd01949">
    <property type="entry name" value="GGDEF"/>
    <property type="match status" value="1"/>
</dbReference>
<dbReference type="InterPro" id="IPR025991">
    <property type="entry name" value="Chemoreceptor_zinc-bind_dom"/>
</dbReference>
<feature type="domain" description="GGDEF" evidence="9">
    <location>
        <begin position="536"/>
        <end position="669"/>
    </location>
</feature>
<dbReference type="Pfam" id="PF13426">
    <property type="entry name" value="PAS_9"/>
    <property type="match status" value="2"/>
</dbReference>
<keyword evidence="5" id="KW-0472">Membrane</keyword>
<dbReference type="CDD" id="cd00130">
    <property type="entry name" value="PAS"/>
    <property type="match status" value="3"/>
</dbReference>
<evidence type="ECO:0000256" key="5">
    <source>
        <dbReference type="SAM" id="Phobius"/>
    </source>
</evidence>
<dbReference type="InterPro" id="IPR001610">
    <property type="entry name" value="PAC"/>
</dbReference>
<evidence type="ECO:0000256" key="3">
    <source>
        <dbReference type="ARBA" id="ARBA00012528"/>
    </source>
</evidence>
<keyword evidence="5" id="KW-0812">Transmembrane</keyword>
<dbReference type="PROSITE" id="PS50887">
    <property type="entry name" value="GGDEF"/>
    <property type="match status" value="1"/>
</dbReference>
<name>A0A3N1P8J2_9GAMM</name>
<dbReference type="NCBIfam" id="TIGR00229">
    <property type="entry name" value="sensory_box"/>
    <property type="match status" value="3"/>
</dbReference>
<dbReference type="InterPro" id="IPR035965">
    <property type="entry name" value="PAS-like_dom_sf"/>
</dbReference>
<accession>A0A3N1P8J2</accession>
<dbReference type="FunFam" id="3.30.70.270:FF:000001">
    <property type="entry name" value="Diguanylate cyclase domain protein"/>
    <property type="match status" value="1"/>
</dbReference>
<comment type="catalytic activity">
    <reaction evidence="4">
        <text>2 GTP = 3',3'-c-di-GMP + 2 diphosphate</text>
        <dbReference type="Rhea" id="RHEA:24898"/>
        <dbReference type="ChEBI" id="CHEBI:33019"/>
        <dbReference type="ChEBI" id="CHEBI:37565"/>
        <dbReference type="ChEBI" id="CHEBI:58805"/>
        <dbReference type="EC" id="2.7.7.65"/>
    </reaction>
</comment>
<dbReference type="NCBIfam" id="TIGR00254">
    <property type="entry name" value="GGDEF"/>
    <property type="match status" value="1"/>
</dbReference>
<feature type="domain" description="PAS" evidence="6">
    <location>
        <begin position="251"/>
        <end position="296"/>
    </location>
</feature>
<comment type="cofactor">
    <cofactor evidence="1">
        <name>Mg(2+)</name>
        <dbReference type="ChEBI" id="CHEBI:18420"/>
    </cofactor>
</comment>
<dbReference type="Pfam" id="PF13682">
    <property type="entry name" value="CZB"/>
    <property type="match status" value="1"/>
</dbReference>
<dbReference type="SMART" id="SM00091">
    <property type="entry name" value="PAS"/>
    <property type="match status" value="3"/>
</dbReference>
<feature type="domain" description="PAS" evidence="6">
    <location>
        <begin position="376"/>
        <end position="425"/>
    </location>
</feature>
<dbReference type="Pfam" id="PF00990">
    <property type="entry name" value="GGDEF"/>
    <property type="match status" value="1"/>
</dbReference>
<keyword evidence="5" id="KW-1133">Transmembrane helix</keyword>
<gene>
    <name evidence="10" type="ORF">EDC28_106112</name>
</gene>
<evidence type="ECO:0000259" key="6">
    <source>
        <dbReference type="PROSITE" id="PS50112"/>
    </source>
</evidence>
<dbReference type="InterPro" id="IPR029787">
    <property type="entry name" value="Nucleotide_cyclase"/>
</dbReference>
<dbReference type="STRING" id="584787.GCA_001247655_02312"/>
<feature type="domain" description="EAL" evidence="8">
    <location>
        <begin position="678"/>
        <end position="932"/>
    </location>
</feature>
<feature type="domain" description="PAC" evidence="7">
    <location>
        <begin position="329"/>
        <end position="382"/>
    </location>
</feature>
<feature type="domain" description="PAC" evidence="7">
    <location>
        <begin position="198"/>
        <end position="250"/>
    </location>
</feature>
<dbReference type="SMART" id="SM00267">
    <property type="entry name" value="GGDEF"/>
    <property type="match status" value="1"/>
</dbReference>
<dbReference type="PROSITE" id="PS50112">
    <property type="entry name" value="PAS"/>
    <property type="match status" value="3"/>
</dbReference>
<dbReference type="Gene3D" id="1.20.120.30">
    <property type="entry name" value="Aspartate receptor, ligand-binding domain"/>
    <property type="match status" value="1"/>
</dbReference>
<evidence type="ECO:0000259" key="8">
    <source>
        <dbReference type="PROSITE" id="PS50883"/>
    </source>
</evidence>
<dbReference type="PANTHER" id="PTHR44757">
    <property type="entry name" value="DIGUANYLATE CYCLASE DGCP"/>
    <property type="match status" value="1"/>
</dbReference>
<protein>
    <recommendedName>
        <fullName evidence="3">diguanylate cyclase</fullName>
        <ecNumber evidence="3">2.7.7.65</ecNumber>
    </recommendedName>
</protein>
<organism evidence="10 11">
    <name type="scientific">Gallaecimonas pentaromativorans</name>
    <dbReference type="NCBI Taxonomy" id="584787"/>
    <lineage>
        <taxon>Bacteria</taxon>
        <taxon>Pseudomonadati</taxon>
        <taxon>Pseudomonadota</taxon>
        <taxon>Gammaproteobacteria</taxon>
        <taxon>Enterobacterales</taxon>
        <taxon>Gallaecimonadaceae</taxon>
        <taxon>Gallaecimonas</taxon>
    </lineage>
</organism>
<dbReference type="SUPFAM" id="SSF55073">
    <property type="entry name" value="Nucleotide cyclase"/>
    <property type="match status" value="1"/>
</dbReference>
<evidence type="ECO:0000256" key="1">
    <source>
        <dbReference type="ARBA" id="ARBA00001946"/>
    </source>
</evidence>
<evidence type="ECO:0000313" key="10">
    <source>
        <dbReference type="EMBL" id="ROQ24865.1"/>
    </source>
</evidence>
<evidence type="ECO:0000256" key="2">
    <source>
        <dbReference type="ARBA" id="ARBA00004665"/>
    </source>
</evidence>
<dbReference type="AlphaFoldDB" id="A0A3N1P8J2"/>
<dbReference type="PROSITE" id="PS50883">
    <property type="entry name" value="EAL"/>
    <property type="match status" value="1"/>
</dbReference>
<proteinExistence type="predicted"/>
<dbReference type="InterPro" id="IPR035919">
    <property type="entry name" value="EAL_sf"/>
</dbReference>
<feature type="domain" description="PAS" evidence="6">
    <location>
        <begin position="110"/>
        <end position="157"/>
    </location>
</feature>
<dbReference type="GO" id="GO:0052621">
    <property type="term" value="F:diguanylate cyclase activity"/>
    <property type="evidence" value="ECO:0007669"/>
    <property type="project" value="UniProtKB-EC"/>
</dbReference>
<keyword evidence="11" id="KW-1185">Reference proteome</keyword>
<dbReference type="InterPro" id="IPR000700">
    <property type="entry name" value="PAS-assoc_C"/>
</dbReference>
<dbReference type="PROSITE" id="PS50113">
    <property type="entry name" value="PAC"/>
    <property type="match status" value="3"/>
</dbReference>
<dbReference type="Gene3D" id="3.20.20.450">
    <property type="entry name" value="EAL domain"/>
    <property type="match status" value="1"/>
</dbReference>
<dbReference type="Gene3D" id="3.30.450.20">
    <property type="entry name" value="PAS domain"/>
    <property type="match status" value="3"/>
</dbReference>
<dbReference type="Proteomes" id="UP000268033">
    <property type="component" value="Unassembled WGS sequence"/>
</dbReference>
<evidence type="ECO:0000256" key="4">
    <source>
        <dbReference type="ARBA" id="ARBA00034247"/>
    </source>
</evidence>
<dbReference type="InterPro" id="IPR000014">
    <property type="entry name" value="PAS"/>
</dbReference>
<dbReference type="InterPro" id="IPR052155">
    <property type="entry name" value="Biofilm_reg_signaling"/>
</dbReference>
<dbReference type="InterPro" id="IPR001633">
    <property type="entry name" value="EAL_dom"/>
</dbReference>
<feature type="domain" description="PAC" evidence="7">
    <location>
        <begin position="452"/>
        <end position="504"/>
    </location>
</feature>
<comment type="caution">
    <text evidence="10">The sequence shown here is derived from an EMBL/GenBank/DDBJ whole genome shotgun (WGS) entry which is preliminary data.</text>
</comment>
<dbReference type="CDD" id="cd01948">
    <property type="entry name" value="EAL"/>
    <property type="match status" value="1"/>
</dbReference>
<dbReference type="EC" id="2.7.7.65" evidence="3"/>
<dbReference type="InterPro" id="IPR000160">
    <property type="entry name" value="GGDEF_dom"/>
</dbReference>
<dbReference type="InterPro" id="IPR013656">
    <property type="entry name" value="PAS_4"/>
</dbReference>
<dbReference type="Pfam" id="PF08448">
    <property type="entry name" value="PAS_4"/>
    <property type="match status" value="1"/>
</dbReference>
<dbReference type="Gene3D" id="3.30.70.270">
    <property type="match status" value="1"/>
</dbReference>
<dbReference type="InterPro" id="IPR043128">
    <property type="entry name" value="Rev_trsase/Diguanyl_cyclase"/>
</dbReference>
<dbReference type="Pfam" id="PF00563">
    <property type="entry name" value="EAL"/>
    <property type="match status" value="1"/>
</dbReference>